<organism evidence="7 10">
    <name type="scientific">Alteromonas australica</name>
    <dbReference type="NCBI Taxonomy" id="589873"/>
    <lineage>
        <taxon>Bacteria</taxon>
        <taxon>Pseudomonadati</taxon>
        <taxon>Pseudomonadota</taxon>
        <taxon>Gammaproteobacteria</taxon>
        <taxon>Alteromonadales</taxon>
        <taxon>Alteromonadaceae</taxon>
        <taxon>Alteromonas/Salinimonas group</taxon>
        <taxon>Alteromonas</taxon>
    </lineage>
</organism>
<proteinExistence type="predicted"/>
<evidence type="ECO:0000259" key="6">
    <source>
        <dbReference type="PROSITE" id="PS51123"/>
    </source>
</evidence>
<dbReference type="PRINTS" id="PR01021">
    <property type="entry name" value="OMPADOMAIN"/>
</dbReference>
<keyword evidence="3" id="KW-0998">Cell outer membrane</keyword>
<dbReference type="Pfam" id="PF00691">
    <property type="entry name" value="OmpA"/>
    <property type="match status" value="1"/>
</dbReference>
<dbReference type="OrthoDB" id="9782229at2"/>
<dbReference type="SUPFAM" id="SSF103088">
    <property type="entry name" value="OmpA-like"/>
    <property type="match status" value="1"/>
</dbReference>
<dbReference type="InterPro" id="IPR006665">
    <property type="entry name" value="OmpA-like"/>
</dbReference>
<evidence type="ECO:0000313" key="8">
    <source>
        <dbReference type="EMBL" id="HAW77053.1"/>
    </source>
</evidence>
<dbReference type="EMBL" id="DNAN01000531">
    <property type="protein sequence ID" value="HAW77053.1"/>
    <property type="molecule type" value="Genomic_DNA"/>
</dbReference>
<dbReference type="PANTHER" id="PTHR30329:SF21">
    <property type="entry name" value="LIPOPROTEIN YIAD-RELATED"/>
    <property type="match status" value="1"/>
</dbReference>
<dbReference type="Proteomes" id="UP000264779">
    <property type="component" value="Unassembled WGS sequence"/>
</dbReference>
<dbReference type="RefSeq" id="WP_044058587.1">
    <property type="nucleotide sequence ID" value="NZ_CAJXAX010000006.1"/>
</dbReference>
<evidence type="ECO:0000313" key="9">
    <source>
        <dbReference type="EMBL" id="HBU51688.1"/>
    </source>
</evidence>
<evidence type="ECO:0000256" key="1">
    <source>
        <dbReference type="ARBA" id="ARBA00004442"/>
    </source>
</evidence>
<dbReference type="EMBL" id="DONK01000154">
    <property type="protein sequence ID" value="HBU51688.1"/>
    <property type="molecule type" value="Genomic_DNA"/>
</dbReference>
<reference evidence="11 12" key="2">
    <citation type="journal article" date="2018" name="Nat. Biotechnol.">
        <title>A standardized bacterial taxonomy based on genome phylogeny substantially revises the tree of life.</title>
        <authorList>
            <person name="Parks D.H."/>
            <person name="Chuvochina M."/>
            <person name="Waite D.W."/>
            <person name="Rinke C."/>
            <person name="Skarshewski A."/>
            <person name="Chaumeil P.A."/>
            <person name="Hugenholtz P."/>
        </authorList>
    </citation>
    <scope>NUCLEOTIDE SEQUENCE [LARGE SCALE GENOMIC DNA]</scope>
    <source>
        <strain evidence="9">UBA11621</strain>
        <strain evidence="8">UBA11978</strain>
    </source>
</reference>
<dbReference type="InterPro" id="IPR006690">
    <property type="entry name" value="OMPA-like_CS"/>
</dbReference>
<dbReference type="PROSITE" id="PS51123">
    <property type="entry name" value="OMPA_2"/>
    <property type="match status" value="1"/>
</dbReference>
<name>A0A075P4M5_9ALTE</name>
<evidence type="ECO:0000313" key="11">
    <source>
        <dbReference type="Proteomes" id="UP000263517"/>
    </source>
</evidence>
<dbReference type="PATRIC" id="fig|589873.4.peg.4432"/>
<dbReference type="GeneID" id="78256986"/>
<evidence type="ECO:0000313" key="10">
    <source>
        <dbReference type="Proteomes" id="UP000056090"/>
    </source>
</evidence>
<comment type="subcellular location">
    <subcellularLocation>
        <location evidence="1">Cell outer membrane</location>
    </subcellularLocation>
</comment>
<feature type="signal peptide" evidence="5">
    <location>
        <begin position="1"/>
        <end position="20"/>
    </location>
</feature>
<dbReference type="Pfam" id="PF13441">
    <property type="entry name" value="Gly-zipper_YMGG"/>
    <property type="match status" value="1"/>
</dbReference>
<accession>A0A075P4M5</accession>
<protein>
    <submittedName>
        <fullName evidence="7">Membrane protein</fullName>
    </submittedName>
    <submittedName>
        <fullName evidence="8">OmpA family protein</fullName>
    </submittedName>
</protein>
<dbReference type="PANTHER" id="PTHR30329">
    <property type="entry name" value="STATOR ELEMENT OF FLAGELLAR MOTOR COMPLEX"/>
    <property type="match status" value="1"/>
</dbReference>
<dbReference type="Proteomes" id="UP000263517">
    <property type="component" value="Unassembled WGS sequence"/>
</dbReference>
<keyword evidence="10" id="KW-1185">Reference proteome</keyword>
<dbReference type="GO" id="GO:0009279">
    <property type="term" value="C:cell outer membrane"/>
    <property type="evidence" value="ECO:0007669"/>
    <property type="project" value="UniProtKB-SubCell"/>
</dbReference>
<dbReference type="InterPro" id="IPR006664">
    <property type="entry name" value="OMP_bac"/>
</dbReference>
<dbReference type="InterPro" id="IPR027367">
    <property type="entry name" value="Gly-zipper_YMGG"/>
</dbReference>
<dbReference type="PROSITE" id="PS01068">
    <property type="entry name" value="OMPA_1"/>
    <property type="match status" value="1"/>
</dbReference>
<dbReference type="InterPro" id="IPR050330">
    <property type="entry name" value="Bact_OuterMem_StrucFunc"/>
</dbReference>
<evidence type="ECO:0000256" key="2">
    <source>
        <dbReference type="ARBA" id="ARBA00023136"/>
    </source>
</evidence>
<dbReference type="EMBL" id="CP008849">
    <property type="protein sequence ID" value="AIG00619.1"/>
    <property type="molecule type" value="Genomic_DNA"/>
</dbReference>
<sequence length="213" mass="22518">MKKTIAVGLIAASLSVAGCANDPNNTQKGAAIGAVVGALLGKATGDNDKSRYAWGAAVGAIAGGAIGNYMDKQEEELRSELSDTGVQVVREGDNLRLIMPGDITFATDSSTISPNFNPVLQDVANVVNNYEKTVLMIKGHTDDTGSEQYNQALSERRASAVKNVLTNYSVNPTRITTVGMGEYAPKVPNSSAANRSMNRRVELEIQPLTQSNT</sequence>
<dbReference type="AlphaFoldDB" id="A0A075P4M5"/>
<evidence type="ECO:0000256" key="3">
    <source>
        <dbReference type="ARBA" id="ARBA00023237"/>
    </source>
</evidence>
<reference evidence="7 10" key="1">
    <citation type="submission" date="2014-06" db="EMBL/GenBank/DDBJ databases">
        <title>Genomes of Alteromonas australica, a world apart.</title>
        <authorList>
            <person name="Gonzaga A."/>
            <person name="Lopez-Perez M."/>
            <person name="Rodriguez-Valera F."/>
        </authorList>
    </citation>
    <scope>NUCLEOTIDE SEQUENCE [LARGE SCALE GENOMIC DNA]</scope>
    <source>
        <strain evidence="7 10">H 17</strain>
    </source>
</reference>
<evidence type="ECO:0000313" key="12">
    <source>
        <dbReference type="Proteomes" id="UP000264779"/>
    </source>
</evidence>
<dbReference type="PROSITE" id="PS51257">
    <property type="entry name" value="PROKAR_LIPOPROTEIN"/>
    <property type="match status" value="1"/>
</dbReference>
<dbReference type="STRING" id="589873.EP12_19995"/>
<keyword evidence="5" id="KW-0732">Signal</keyword>
<dbReference type="Proteomes" id="UP000056090">
    <property type="component" value="Chromosome"/>
</dbReference>
<evidence type="ECO:0000313" key="7">
    <source>
        <dbReference type="EMBL" id="AIG00619.1"/>
    </source>
</evidence>
<feature type="domain" description="OmpA-like" evidence="6">
    <location>
        <begin position="92"/>
        <end position="209"/>
    </location>
</feature>
<keyword evidence="2 4" id="KW-0472">Membrane</keyword>
<evidence type="ECO:0000256" key="5">
    <source>
        <dbReference type="SAM" id="SignalP"/>
    </source>
</evidence>
<evidence type="ECO:0000256" key="4">
    <source>
        <dbReference type="PROSITE-ProRule" id="PRU00473"/>
    </source>
</evidence>
<dbReference type="eggNOG" id="COG2885">
    <property type="taxonomic scope" value="Bacteria"/>
</dbReference>
<dbReference type="KEGG" id="aaus:EP12_19995"/>
<dbReference type="Gene3D" id="3.30.1330.60">
    <property type="entry name" value="OmpA-like domain"/>
    <property type="match status" value="1"/>
</dbReference>
<dbReference type="InterPro" id="IPR036737">
    <property type="entry name" value="OmpA-like_sf"/>
</dbReference>
<feature type="chain" id="PRO_5033211387" evidence="5">
    <location>
        <begin position="21"/>
        <end position="213"/>
    </location>
</feature>
<dbReference type="CDD" id="cd07185">
    <property type="entry name" value="OmpA_C-like"/>
    <property type="match status" value="1"/>
</dbReference>
<gene>
    <name evidence="8" type="ORF">DCW74_15115</name>
    <name evidence="9" type="ORF">DEB45_10545</name>
    <name evidence="7" type="ORF">EP13_19090</name>
</gene>
<dbReference type="KEGG" id="aal:EP13_19090"/>